<dbReference type="AlphaFoldDB" id="A0A239CLT9"/>
<evidence type="ECO:0000313" key="2">
    <source>
        <dbReference type="Proteomes" id="UP000198324"/>
    </source>
</evidence>
<dbReference type="RefSeq" id="WP_089275386.1">
    <property type="nucleotide sequence ID" value="NZ_FZOC01000008.1"/>
</dbReference>
<dbReference type="Proteomes" id="UP000198324">
    <property type="component" value="Unassembled WGS sequence"/>
</dbReference>
<dbReference type="Pfam" id="PF05258">
    <property type="entry name" value="DciA"/>
    <property type="match status" value="1"/>
</dbReference>
<sequence>MRARRRLQHPGRESRHRKVSDEALLRLLSRYDKKGGLPLARLWRSWEEVVGPEVAELARPLGHREGALVLCAQDSVAAQQLSYYAPELLERVNAFFGKEVFDKVRFELLDGRVPLGLHNSVEAPPPARRPQKPCNLGGLVGKIDPESAVGRCYAAYVRYFEGLPGDTAPEVANTRPQGASRRRK</sequence>
<evidence type="ECO:0000313" key="1">
    <source>
        <dbReference type="EMBL" id="SNS21080.1"/>
    </source>
</evidence>
<dbReference type="InterPro" id="IPR007922">
    <property type="entry name" value="DciA-like"/>
</dbReference>
<reference evidence="1 2" key="1">
    <citation type="submission" date="2017-06" db="EMBL/GenBank/DDBJ databases">
        <authorList>
            <person name="Kim H.J."/>
            <person name="Triplett B.A."/>
        </authorList>
    </citation>
    <scope>NUCLEOTIDE SEQUENCE [LARGE SCALE GENOMIC DNA]</scope>
    <source>
        <strain evidence="1 2">DSM 13116</strain>
    </source>
</reference>
<evidence type="ECO:0008006" key="3">
    <source>
        <dbReference type="Google" id="ProtNLM"/>
    </source>
</evidence>
<dbReference type="EMBL" id="FZOC01000008">
    <property type="protein sequence ID" value="SNS21080.1"/>
    <property type="molecule type" value="Genomic_DNA"/>
</dbReference>
<organism evidence="1 2">
    <name type="scientific">Humidesulfovibrio mexicanus</name>
    <dbReference type="NCBI Taxonomy" id="147047"/>
    <lineage>
        <taxon>Bacteria</taxon>
        <taxon>Pseudomonadati</taxon>
        <taxon>Thermodesulfobacteriota</taxon>
        <taxon>Desulfovibrionia</taxon>
        <taxon>Desulfovibrionales</taxon>
        <taxon>Desulfovibrionaceae</taxon>
        <taxon>Humidesulfovibrio</taxon>
    </lineage>
</organism>
<dbReference type="PANTHER" id="PTHR36456:SF1">
    <property type="entry name" value="UPF0232 PROTEIN SCO3875"/>
    <property type="match status" value="1"/>
</dbReference>
<dbReference type="PANTHER" id="PTHR36456">
    <property type="entry name" value="UPF0232 PROTEIN SCO3875"/>
    <property type="match status" value="1"/>
</dbReference>
<gene>
    <name evidence="1" type="ORF">SAMN04488503_3201</name>
</gene>
<dbReference type="OrthoDB" id="5471833at2"/>
<name>A0A239CLT9_9BACT</name>
<proteinExistence type="predicted"/>
<keyword evidence="2" id="KW-1185">Reference proteome</keyword>
<protein>
    <recommendedName>
        <fullName evidence="3">DUF721 domain-containing protein</fullName>
    </recommendedName>
</protein>
<accession>A0A239CLT9</accession>